<comment type="pathway">
    <text evidence="2">Quinol/quinone metabolism; menaquinone biosynthesis.</text>
</comment>
<dbReference type="InterPro" id="IPR026046">
    <property type="entry name" value="UBIAD1"/>
</dbReference>
<keyword evidence="6 9" id="KW-0812">Transmembrane</keyword>
<feature type="transmembrane region" description="Helical" evidence="9">
    <location>
        <begin position="21"/>
        <end position="41"/>
    </location>
</feature>
<evidence type="ECO:0000256" key="2">
    <source>
        <dbReference type="ARBA" id="ARBA00004863"/>
    </source>
</evidence>
<name>A0A6J6PHU0_9ZZZZ</name>
<proteinExistence type="inferred from homology"/>
<dbReference type="NCBIfam" id="TIGR00751">
    <property type="entry name" value="menA"/>
    <property type="match status" value="1"/>
</dbReference>
<reference evidence="10" key="1">
    <citation type="submission" date="2020-05" db="EMBL/GenBank/DDBJ databases">
        <authorList>
            <person name="Chiriac C."/>
            <person name="Salcher M."/>
            <person name="Ghai R."/>
            <person name="Kavagutti S V."/>
        </authorList>
    </citation>
    <scope>NUCLEOTIDE SEQUENCE</scope>
</reference>
<evidence type="ECO:0000256" key="5">
    <source>
        <dbReference type="ARBA" id="ARBA00022679"/>
    </source>
</evidence>
<evidence type="ECO:0000256" key="1">
    <source>
        <dbReference type="ARBA" id="ARBA00004141"/>
    </source>
</evidence>
<dbReference type="NCBIfam" id="NF004751">
    <property type="entry name" value="PRK06080.1-3"/>
    <property type="match status" value="1"/>
</dbReference>
<gene>
    <name evidence="10" type="ORF">UFOPK2370_01239</name>
</gene>
<dbReference type="InterPro" id="IPR000537">
    <property type="entry name" value="UbiA_prenyltransferase"/>
</dbReference>
<feature type="transmembrane region" description="Helical" evidence="9">
    <location>
        <begin position="178"/>
        <end position="202"/>
    </location>
</feature>
<protein>
    <submittedName>
        <fullName evidence="10">Unannotated protein</fullName>
    </submittedName>
</protein>
<keyword evidence="4" id="KW-1003">Cell membrane</keyword>
<dbReference type="GO" id="GO:0016020">
    <property type="term" value="C:membrane"/>
    <property type="evidence" value="ECO:0007669"/>
    <property type="project" value="UniProtKB-SubCell"/>
</dbReference>
<keyword evidence="3" id="KW-0474">Menaquinone biosynthesis</keyword>
<dbReference type="InterPro" id="IPR044878">
    <property type="entry name" value="UbiA_sf"/>
</dbReference>
<feature type="transmembrane region" description="Helical" evidence="9">
    <location>
        <begin position="47"/>
        <end position="66"/>
    </location>
</feature>
<feature type="transmembrane region" description="Helical" evidence="9">
    <location>
        <begin position="96"/>
        <end position="115"/>
    </location>
</feature>
<evidence type="ECO:0000313" key="10">
    <source>
        <dbReference type="EMBL" id="CAB4695844.1"/>
    </source>
</evidence>
<evidence type="ECO:0000256" key="4">
    <source>
        <dbReference type="ARBA" id="ARBA00022475"/>
    </source>
</evidence>
<dbReference type="GO" id="GO:0046428">
    <property type="term" value="F:1,4-dihydroxy-2-naphthoate polyprenyltransferase activity"/>
    <property type="evidence" value="ECO:0007669"/>
    <property type="project" value="InterPro"/>
</dbReference>
<evidence type="ECO:0000256" key="7">
    <source>
        <dbReference type="ARBA" id="ARBA00022989"/>
    </source>
</evidence>
<feature type="transmembrane region" description="Helical" evidence="9">
    <location>
        <begin position="281"/>
        <end position="301"/>
    </location>
</feature>
<dbReference type="InterPro" id="IPR004657">
    <property type="entry name" value="MenA"/>
</dbReference>
<keyword evidence="7 9" id="KW-1133">Transmembrane helix</keyword>
<dbReference type="EMBL" id="CAEZXK010000063">
    <property type="protein sequence ID" value="CAB4695844.1"/>
    <property type="molecule type" value="Genomic_DNA"/>
</dbReference>
<dbReference type="Pfam" id="PF01040">
    <property type="entry name" value="UbiA"/>
    <property type="match status" value="1"/>
</dbReference>
<feature type="transmembrane region" description="Helical" evidence="9">
    <location>
        <begin position="150"/>
        <end position="172"/>
    </location>
</feature>
<dbReference type="AlphaFoldDB" id="A0A6J6PHU0"/>
<dbReference type="HAMAP" id="MF_01937">
    <property type="entry name" value="MenA_1"/>
    <property type="match status" value="1"/>
</dbReference>
<feature type="transmembrane region" description="Helical" evidence="9">
    <location>
        <begin position="255"/>
        <end position="274"/>
    </location>
</feature>
<keyword evidence="8 9" id="KW-0472">Membrane</keyword>
<dbReference type="PANTHER" id="PTHR13929:SF0">
    <property type="entry name" value="UBIA PRENYLTRANSFERASE DOMAIN-CONTAINING PROTEIN 1"/>
    <property type="match status" value="1"/>
</dbReference>
<dbReference type="Gene3D" id="1.10.357.140">
    <property type="entry name" value="UbiA prenyltransferase"/>
    <property type="match status" value="1"/>
</dbReference>
<organism evidence="10">
    <name type="scientific">freshwater metagenome</name>
    <dbReference type="NCBI Taxonomy" id="449393"/>
    <lineage>
        <taxon>unclassified sequences</taxon>
        <taxon>metagenomes</taxon>
        <taxon>ecological metagenomes</taxon>
    </lineage>
</organism>
<dbReference type="PIRSF" id="PIRSF005355">
    <property type="entry name" value="UBIAD1"/>
    <property type="match status" value="1"/>
</dbReference>
<evidence type="ECO:0000256" key="8">
    <source>
        <dbReference type="ARBA" id="ARBA00023136"/>
    </source>
</evidence>
<dbReference type="CDD" id="cd13962">
    <property type="entry name" value="PT_UbiA_UBIAD1"/>
    <property type="match status" value="1"/>
</dbReference>
<comment type="subcellular location">
    <subcellularLocation>
        <location evidence="1">Membrane</location>
        <topology evidence="1">Multi-pass membrane protein</topology>
    </subcellularLocation>
</comment>
<dbReference type="GO" id="GO:0009234">
    <property type="term" value="P:menaquinone biosynthetic process"/>
    <property type="evidence" value="ECO:0007669"/>
    <property type="project" value="UniProtKB-UniPathway"/>
</dbReference>
<dbReference type="GO" id="GO:0042371">
    <property type="term" value="P:vitamin K biosynthetic process"/>
    <property type="evidence" value="ECO:0007669"/>
    <property type="project" value="TreeGrafter"/>
</dbReference>
<dbReference type="UniPathway" id="UPA00079"/>
<evidence type="ECO:0000256" key="9">
    <source>
        <dbReference type="SAM" id="Phobius"/>
    </source>
</evidence>
<evidence type="ECO:0000256" key="3">
    <source>
        <dbReference type="ARBA" id="ARBA00022428"/>
    </source>
</evidence>
<feature type="transmembrane region" description="Helical" evidence="9">
    <location>
        <begin position="230"/>
        <end position="249"/>
    </location>
</feature>
<accession>A0A6J6PHU0</accession>
<feature type="transmembrane region" description="Helical" evidence="9">
    <location>
        <begin position="121"/>
        <end position="138"/>
    </location>
</feature>
<evidence type="ECO:0000256" key="6">
    <source>
        <dbReference type="ARBA" id="ARBA00022692"/>
    </source>
</evidence>
<dbReference type="PANTHER" id="PTHR13929">
    <property type="entry name" value="1,4-DIHYDROXY-2-NAPHTHOATE OCTAPRENYLTRANSFERASE"/>
    <property type="match status" value="1"/>
</dbReference>
<sequence length="307" mass="32456">MANNKKALKRKAALWLEGARLRTLPLAVAPVAIGAGAAASIQSFDLTLSLLALAVALFLQIGVNFANDYSDGIRGTDSKRVGPLRLTGSKSVKPEAVKRAAFAFFALAAVAGLAIVLLTQIWWLVAVGLVAIIAAWFYTGGKSPYGYAAFGELSVFVFFGLVATVGTAYIQIENFEKNSLVMIVTFAGATAIGLFSSAVLMVNNIRDIDLDRHVSKNTLAVKVGKRAAKAIYFAMIWIPLLILSGFVLLYPATVFAFVSFLLVAPATLIVATATTPKELILALKLTSFGALAYSLLLAYGLSTVSIG</sequence>
<keyword evidence="5" id="KW-0808">Transferase</keyword>